<dbReference type="GO" id="GO:0000224">
    <property type="term" value="F:peptide-N4-(N-acetyl-beta-glucosaminyl)asparagine amidase activity"/>
    <property type="evidence" value="ECO:0007669"/>
    <property type="project" value="TreeGrafter"/>
</dbReference>
<dbReference type="Pfam" id="PF17678">
    <property type="entry name" value="Glyco_hydro_92N"/>
    <property type="match status" value="1"/>
</dbReference>
<organism evidence="7">
    <name type="scientific">Prevotella sp. GTC17253</name>
    <dbReference type="NCBI Taxonomy" id="3236793"/>
    <lineage>
        <taxon>Bacteria</taxon>
        <taxon>Pseudomonadati</taxon>
        <taxon>Bacteroidota</taxon>
        <taxon>Bacteroidia</taxon>
        <taxon>Bacteroidales</taxon>
        <taxon>Prevotellaceae</taxon>
        <taxon>Prevotella</taxon>
    </lineage>
</organism>
<dbReference type="InterPro" id="IPR008928">
    <property type="entry name" value="6-hairpin_glycosidase_sf"/>
</dbReference>
<evidence type="ECO:0000256" key="3">
    <source>
        <dbReference type="ARBA" id="ARBA00022837"/>
    </source>
</evidence>
<reference evidence="7" key="1">
    <citation type="submission" date="2024-07" db="EMBL/GenBank/DDBJ databases">
        <title>Complete genome sequence of Prevotella sp. YM-2024 GTC17253.</title>
        <authorList>
            <person name="Hayashi M."/>
            <person name="Muto Y."/>
            <person name="Tanaka K."/>
            <person name="Niwa H."/>
        </authorList>
    </citation>
    <scope>NUCLEOTIDE SEQUENCE</scope>
    <source>
        <strain evidence="7">GTC17253</strain>
    </source>
</reference>
<evidence type="ECO:0000259" key="6">
    <source>
        <dbReference type="Pfam" id="PF17678"/>
    </source>
</evidence>
<feature type="domain" description="Glycosyl hydrolase family 92" evidence="5">
    <location>
        <begin position="268"/>
        <end position="731"/>
    </location>
</feature>
<gene>
    <name evidence="7" type="ORF">GTC17253_18020</name>
</gene>
<keyword evidence="3" id="KW-0106">Calcium</keyword>
<keyword evidence="7" id="KW-0378">Hydrolase</keyword>
<feature type="domain" description="Glycosyl hydrolase family 92 N-terminal" evidence="6">
    <location>
        <begin position="31"/>
        <end position="262"/>
    </location>
</feature>
<dbReference type="NCBIfam" id="TIGR01180">
    <property type="entry name" value="aman2_put"/>
    <property type="match status" value="1"/>
</dbReference>
<keyword evidence="4" id="KW-0732">Signal</keyword>
<dbReference type="InterPro" id="IPR005887">
    <property type="entry name" value="GH92_a_mannosidase_put"/>
</dbReference>
<dbReference type="InterPro" id="IPR012939">
    <property type="entry name" value="Glyco_hydro_92"/>
</dbReference>
<evidence type="ECO:0000256" key="1">
    <source>
        <dbReference type="ARBA" id="ARBA00001913"/>
    </source>
</evidence>
<dbReference type="GO" id="GO:0005975">
    <property type="term" value="P:carbohydrate metabolic process"/>
    <property type="evidence" value="ECO:0007669"/>
    <property type="project" value="InterPro"/>
</dbReference>
<dbReference type="InterPro" id="IPR014718">
    <property type="entry name" value="GH-type_carb-bd"/>
</dbReference>
<dbReference type="FunFam" id="3.30.2080.10:FF:000001">
    <property type="entry name" value="Alpha-1,2-mannosidase subfamily"/>
    <property type="match status" value="1"/>
</dbReference>
<dbReference type="PANTHER" id="PTHR12143:SF39">
    <property type="entry name" value="SECRETED PROTEIN"/>
    <property type="match status" value="1"/>
</dbReference>
<dbReference type="Gene3D" id="2.70.98.10">
    <property type="match status" value="1"/>
</dbReference>
<comment type="cofactor">
    <cofactor evidence="1">
        <name>Ca(2+)</name>
        <dbReference type="ChEBI" id="CHEBI:29108"/>
    </cofactor>
</comment>
<evidence type="ECO:0000259" key="5">
    <source>
        <dbReference type="Pfam" id="PF07971"/>
    </source>
</evidence>
<dbReference type="Gene3D" id="1.20.1610.10">
    <property type="entry name" value="alpha-1,2-mannosidases domains"/>
    <property type="match status" value="1"/>
</dbReference>
<dbReference type="GO" id="GO:0006516">
    <property type="term" value="P:glycoprotein catabolic process"/>
    <property type="evidence" value="ECO:0007669"/>
    <property type="project" value="TreeGrafter"/>
</dbReference>
<dbReference type="EMBL" id="AP035785">
    <property type="protein sequence ID" value="BFO71836.1"/>
    <property type="molecule type" value="Genomic_DNA"/>
</dbReference>
<feature type="chain" id="PRO_5044253198" evidence="4">
    <location>
        <begin position="23"/>
        <end position="750"/>
    </location>
</feature>
<dbReference type="FunFam" id="1.20.1050.60:FF:000001">
    <property type="entry name" value="Putative alpha-1,2-mannosidase"/>
    <property type="match status" value="1"/>
</dbReference>
<dbReference type="Gene3D" id="3.30.2080.10">
    <property type="entry name" value="GH92 mannosidase domain"/>
    <property type="match status" value="1"/>
</dbReference>
<proteinExistence type="predicted"/>
<name>A0AB33IQ99_9BACT</name>
<dbReference type="Pfam" id="PF07971">
    <property type="entry name" value="Glyco_hydro_92"/>
    <property type="match status" value="1"/>
</dbReference>
<comment type="subunit">
    <text evidence="2">Monomer.</text>
</comment>
<dbReference type="GO" id="GO:0005829">
    <property type="term" value="C:cytosol"/>
    <property type="evidence" value="ECO:0007669"/>
    <property type="project" value="TreeGrafter"/>
</dbReference>
<protein>
    <submittedName>
        <fullName evidence="7">GH92 family glycosyl hydrolase</fullName>
    </submittedName>
</protein>
<dbReference type="Gene3D" id="1.20.1050.60">
    <property type="entry name" value="alpha-1,2-mannosidase"/>
    <property type="match status" value="1"/>
</dbReference>
<dbReference type="GO" id="GO:0030246">
    <property type="term" value="F:carbohydrate binding"/>
    <property type="evidence" value="ECO:0007669"/>
    <property type="project" value="InterPro"/>
</dbReference>
<dbReference type="PANTHER" id="PTHR12143">
    <property type="entry name" value="PEPTIDE N-GLYCANASE PNGASE -RELATED"/>
    <property type="match status" value="1"/>
</dbReference>
<dbReference type="InterPro" id="IPR041371">
    <property type="entry name" value="GH92_N"/>
</dbReference>
<feature type="signal peptide" evidence="4">
    <location>
        <begin position="1"/>
        <end position="22"/>
    </location>
</feature>
<sequence>MTKKIYHLLIVALLLIPMGMTAAHTSDYTKYVDPLIGSDGHGHVFVGANVPFGAVQLGPMNIYKGWDWVSGYHYSDSIIIGFSHNHLSGTGCSDLGDVSLMPYVGTERTRRGEQDDIVGSVASYFKHRNECVSPGYYAVNMDNGVNVELTATERVGLHHYIYKESGTPRVLVDLVNDIDSRVYESYLRKVDDYTLEGYRFVKGWSPLHKTFFYLKTDKPIRTLRLYEGDKFVCADELQTQGVKGVITFADDVREVNMKVALSSVSCMNARMNMETEAPAWDFDRVHRAAVDKWNRELACIDIDGTPEQKTIFYTAMYHMMIAPNLYCDVNGDFRGIGDKVMTGNNFLNYTIFSTWDTYRTLHPLFTIIKPGRVPDMVNSMLSIYDQNGKLPIWPLHSGETNCMPGYSSVPIIADAYLKGIGGFDAHRALDAMIGTSTNPLQNGIPLLMKYGYIPADSLQEATSISLEYAADDWGIALMAKKMGCMDDYHTYIRRGHAYEHYWDKRINKIHPKMADGSWYEPYDPFSAEHHGNVGDFTEGNGWQYTFMIPQNPDGLVALHGGDDAFVENLDSLFVAEGDLGATAAPDVSGLVGQYAHGNEPNHHIPYLYAYAGAQWKTAACVRMLQKQFYTSKPDGLCGNEDCGQMSAWHVMSALGFYQVNPSNGVYVFGSPEFKRAAVTLPGGKMFTVVARNNSDRHVYIKSVKLNGKPYTKAFITYQDIMKGGMLEFEMSSKPNKNFGRSKGNRPRSAN</sequence>
<dbReference type="SUPFAM" id="SSF48208">
    <property type="entry name" value="Six-hairpin glycosidases"/>
    <property type="match status" value="1"/>
</dbReference>
<evidence type="ECO:0000256" key="4">
    <source>
        <dbReference type="SAM" id="SignalP"/>
    </source>
</evidence>
<evidence type="ECO:0000256" key="2">
    <source>
        <dbReference type="ARBA" id="ARBA00011245"/>
    </source>
</evidence>
<dbReference type="InterPro" id="IPR050883">
    <property type="entry name" value="PNGase"/>
</dbReference>
<evidence type="ECO:0000313" key="7">
    <source>
        <dbReference type="EMBL" id="BFO71836.1"/>
    </source>
</evidence>
<dbReference type="AlphaFoldDB" id="A0AB33IQ99"/>
<accession>A0AB33IQ99</accession>